<comment type="similarity">
    <text evidence="1 5">Belongs to the acetyltransferase family. RimI subfamily.</text>
</comment>
<keyword evidence="3 5" id="KW-0808">Transferase</keyword>
<evidence type="ECO:0000256" key="3">
    <source>
        <dbReference type="ARBA" id="ARBA00022679"/>
    </source>
</evidence>
<comment type="catalytic activity">
    <reaction evidence="5">
        <text>N-terminal L-alanyl-[ribosomal protein bS18] + acetyl-CoA = N-terminal N(alpha)-acetyl-L-alanyl-[ribosomal protein bS18] + CoA + H(+)</text>
        <dbReference type="Rhea" id="RHEA:43756"/>
        <dbReference type="Rhea" id="RHEA-COMP:10676"/>
        <dbReference type="Rhea" id="RHEA-COMP:10677"/>
        <dbReference type="ChEBI" id="CHEBI:15378"/>
        <dbReference type="ChEBI" id="CHEBI:57287"/>
        <dbReference type="ChEBI" id="CHEBI:57288"/>
        <dbReference type="ChEBI" id="CHEBI:64718"/>
        <dbReference type="ChEBI" id="CHEBI:83683"/>
        <dbReference type="EC" id="2.3.1.266"/>
    </reaction>
</comment>
<dbReference type="InterPro" id="IPR050680">
    <property type="entry name" value="YpeA/RimI_acetyltransf"/>
</dbReference>
<evidence type="ECO:0000256" key="4">
    <source>
        <dbReference type="ARBA" id="ARBA00023315"/>
    </source>
</evidence>
<dbReference type="NCBIfam" id="TIGR01575">
    <property type="entry name" value="rimI"/>
    <property type="match status" value="1"/>
</dbReference>
<feature type="binding site" evidence="5">
    <location>
        <position position="128"/>
    </location>
    <ligand>
        <name>acetyl-CoA</name>
        <dbReference type="ChEBI" id="CHEBI:57288"/>
    </ligand>
</feature>
<dbReference type="GO" id="GO:0005840">
    <property type="term" value="C:ribosome"/>
    <property type="evidence" value="ECO:0007669"/>
    <property type="project" value="UniProtKB-KW"/>
</dbReference>
<comment type="subcellular location">
    <subcellularLocation>
        <location evidence="5">Cytoplasm</location>
    </subcellularLocation>
</comment>
<evidence type="ECO:0000256" key="1">
    <source>
        <dbReference type="ARBA" id="ARBA00005395"/>
    </source>
</evidence>
<dbReference type="PANTHER" id="PTHR43420:SF44">
    <property type="entry name" value="ACETYLTRANSFERASE YPEA"/>
    <property type="match status" value="1"/>
</dbReference>
<dbReference type="SUPFAM" id="SSF55729">
    <property type="entry name" value="Acyl-CoA N-acyltransferases (Nat)"/>
    <property type="match status" value="1"/>
</dbReference>
<accession>A0ABW2J0K3</accession>
<dbReference type="InterPro" id="IPR006464">
    <property type="entry name" value="AcTrfase_RimI/Ard1"/>
</dbReference>
<sequence length="167" mass="18923">MSSVQSPIPPLPSPPPRTLKLYFYRMQSADISDVLAIENDVYPFPWTRGNFLDSINSGYETWILRDGAGILNGYFLLMPSVDDAHLLNITVQRDLQGQGIGLLLLNKAKAIMLERKLPALILEVRPSNTRAEKIYERYGFARIGIRKGYYPAPNNQREDAIVMKLDL</sequence>
<feature type="active site" description="Proton donor" evidence="5">
    <location>
        <position position="135"/>
    </location>
</feature>
<evidence type="ECO:0000259" key="6">
    <source>
        <dbReference type="PROSITE" id="PS51186"/>
    </source>
</evidence>
<dbReference type="GO" id="GO:0008999">
    <property type="term" value="F:protein-N-terminal-alanine acetyltransferase activity"/>
    <property type="evidence" value="ECO:0007669"/>
    <property type="project" value="UniProtKB-EC"/>
</dbReference>
<keyword evidence="4 5" id="KW-0012">Acyltransferase</keyword>
<evidence type="ECO:0000256" key="5">
    <source>
        <dbReference type="HAMAP-Rule" id="MF_02210"/>
    </source>
</evidence>
<proteinExistence type="inferred from homology"/>
<keyword evidence="7" id="KW-0687">Ribonucleoprotein</keyword>
<dbReference type="EC" id="2.3.1.266" evidence="5"/>
<dbReference type="CDD" id="cd04301">
    <property type="entry name" value="NAT_SF"/>
    <property type="match status" value="1"/>
</dbReference>
<keyword evidence="8" id="KW-1185">Reference proteome</keyword>
<comment type="caution">
    <text evidence="7">The sequence shown here is derived from an EMBL/GenBank/DDBJ whole genome shotgun (WGS) entry which is preliminary data.</text>
</comment>
<dbReference type="PANTHER" id="PTHR43420">
    <property type="entry name" value="ACETYLTRANSFERASE"/>
    <property type="match status" value="1"/>
</dbReference>
<protein>
    <recommendedName>
        <fullName evidence="5">[Ribosomal protein bS18]-alanine N-acetyltransferase</fullName>
        <ecNumber evidence="5">2.3.1.266</ecNumber>
    </recommendedName>
</protein>
<dbReference type="HAMAP" id="MF_02210">
    <property type="entry name" value="RimI"/>
    <property type="match status" value="1"/>
</dbReference>
<organism evidence="7 8">
    <name type="scientific">Herminiimonas aquatilis</name>
    <dbReference type="NCBI Taxonomy" id="345342"/>
    <lineage>
        <taxon>Bacteria</taxon>
        <taxon>Pseudomonadati</taxon>
        <taxon>Pseudomonadota</taxon>
        <taxon>Betaproteobacteria</taxon>
        <taxon>Burkholderiales</taxon>
        <taxon>Oxalobacteraceae</taxon>
        <taxon>Herminiimonas</taxon>
    </lineage>
</organism>
<gene>
    <name evidence="5 7" type="primary">rimI</name>
    <name evidence="7" type="ORF">ACFQO0_00130</name>
</gene>
<dbReference type="Gene3D" id="3.40.630.30">
    <property type="match status" value="1"/>
</dbReference>
<evidence type="ECO:0000313" key="8">
    <source>
        <dbReference type="Proteomes" id="UP001596379"/>
    </source>
</evidence>
<dbReference type="Proteomes" id="UP001596379">
    <property type="component" value="Unassembled WGS sequence"/>
</dbReference>
<dbReference type="InterPro" id="IPR000182">
    <property type="entry name" value="GNAT_dom"/>
</dbReference>
<comment type="caution">
    <text evidence="5">Lacks conserved residue(s) required for the propagation of feature annotation.</text>
</comment>
<dbReference type="EMBL" id="JBHTCC010000001">
    <property type="protein sequence ID" value="MFC7296843.1"/>
    <property type="molecule type" value="Genomic_DNA"/>
</dbReference>
<feature type="active site" description="Proton acceptor" evidence="5">
    <location>
        <position position="123"/>
    </location>
</feature>
<dbReference type="RefSeq" id="WP_382231882.1">
    <property type="nucleotide sequence ID" value="NZ_JBHTCC010000001.1"/>
</dbReference>
<evidence type="ECO:0000313" key="7">
    <source>
        <dbReference type="EMBL" id="MFC7296843.1"/>
    </source>
</evidence>
<evidence type="ECO:0000256" key="2">
    <source>
        <dbReference type="ARBA" id="ARBA00022490"/>
    </source>
</evidence>
<dbReference type="InterPro" id="IPR016181">
    <property type="entry name" value="Acyl_CoA_acyltransferase"/>
</dbReference>
<keyword evidence="7" id="KW-0689">Ribosomal protein</keyword>
<keyword evidence="2 5" id="KW-0963">Cytoplasm</keyword>
<name>A0ABW2J0K3_9BURK</name>
<reference evidence="8" key="1">
    <citation type="journal article" date="2019" name="Int. J. Syst. Evol. Microbiol.">
        <title>The Global Catalogue of Microorganisms (GCM) 10K type strain sequencing project: providing services to taxonomists for standard genome sequencing and annotation.</title>
        <authorList>
            <consortium name="The Broad Institute Genomics Platform"/>
            <consortium name="The Broad Institute Genome Sequencing Center for Infectious Disease"/>
            <person name="Wu L."/>
            <person name="Ma J."/>
        </authorList>
    </citation>
    <scope>NUCLEOTIDE SEQUENCE [LARGE SCALE GENOMIC DNA]</scope>
    <source>
        <strain evidence="8">CCUG 36956</strain>
    </source>
</reference>
<feature type="domain" description="N-acetyltransferase" evidence="6">
    <location>
        <begin position="21"/>
        <end position="167"/>
    </location>
</feature>
<dbReference type="PROSITE" id="PS51186">
    <property type="entry name" value="GNAT"/>
    <property type="match status" value="1"/>
</dbReference>
<comment type="function">
    <text evidence="5">Acetylates the N-terminal alanine of ribosomal protein bS18.</text>
</comment>
<dbReference type="InterPro" id="IPR043690">
    <property type="entry name" value="RimI"/>
</dbReference>
<dbReference type="Pfam" id="PF00583">
    <property type="entry name" value="Acetyltransf_1"/>
    <property type="match status" value="1"/>
</dbReference>